<name>A0ABD5ZMQ1_9EURY</name>
<keyword evidence="2" id="KW-1185">Reference proteome</keyword>
<dbReference type="RefSeq" id="WP_276235451.1">
    <property type="nucleotide sequence ID" value="NZ_CP119802.1"/>
</dbReference>
<gene>
    <name evidence="1" type="ORF">ACFQJ4_03840</name>
</gene>
<evidence type="ECO:0000313" key="2">
    <source>
        <dbReference type="Proteomes" id="UP001596398"/>
    </source>
</evidence>
<organism evidence="1 2">
    <name type="scientific">Halosegnis marinus</name>
    <dbReference type="NCBI Taxonomy" id="3034023"/>
    <lineage>
        <taxon>Archaea</taxon>
        <taxon>Methanobacteriati</taxon>
        <taxon>Methanobacteriota</taxon>
        <taxon>Stenosarchaea group</taxon>
        <taxon>Halobacteria</taxon>
        <taxon>Halobacteriales</taxon>
        <taxon>Natronomonadaceae</taxon>
        <taxon>Halosegnis</taxon>
    </lineage>
</organism>
<accession>A0ABD5ZMQ1</accession>
<dbReference type="GeneID" id="79266111"/>
<dbReference type="AlphaFoldDB" id="A0ABD5ZMQ1"/>
<dbReference type="Proteomes" id="UP001596398">
    <property type="component" value="Unassembled WGS sequence"/>
</dbReference>
<evidence type="ECO:0008006" key="3">
    <source>
        <dbReference type="Google" id="ProtNLM"/>
    </source>
</evidence>
<reference evidence="1 2" key="1">
    <citation type="journal article" date="2019" name="Int. J. Syst. Evol. Microbiol.">
        <title>The Global Catalogue of Microorganisms (GCM) 10K type strain sequencing project: providing services to taxonomists for standard genome sequencing and annotation.</title>
        <authorList>
            <consortium name="The Broad Institute Genomics Platform"/>
            <consortium name="The Broad Institute Genome Sequencing Center for Infectious Disease"/>
            <person name="Wu L."/>
            <person name="Ma J."/>
        </authorList>
    </citation>
    <scope>NUCLEOTIDE SEQUENCE [LARGE SCALE GENOMIC DNA]</scope>
    <source>
        <strain evidence="1 2">DT85</strain>
    </source>
</reference>
<dbReference type="Gene3D" id="2.20.28.30">
    <property type="entry name" value="RNA polymerase ii, chain L"/>
    <property type="match status" value="1"/>
</dbReference>
<comment type="caution">
    <text evidence="1">The sequence shown here is derived from an EMBL/GenBank/DDBJ whole genome shotgun (WGS) entry which is preliminary data.</text>
</comment>
<protein>
    <recommendedName>
        <fullName evidence="3">Rubrerythrin-like domain-containing protein</fullName>
    </recommendedName>
</protein>
<dbReference type="SUPFAM" id="SSF63393">
    <property type="entry name" value="RNA polymerase subunits"/>
    <property type="match status" value="1"/>
</dbReference>
<dbReference type="InterPro" id="IPR029040">
    <property type="entry name" value="RPABC4/Spt4"/>
</dbReference>
<proteinExistence type="predicted"/>
<dbReference type="EMBL" id="JBHTAP010000001">
    <property type="protein sequence ID" value="MFC7234444.1"/>
    <property type="molecule type" value="Genomic_DNA"/>
</dbReference>
<sequence>MGLQRLFASTVDRERYRCLACGAEFEAPERDRVQCPECLGYRVEAAG</sequence>
<evidence type="ECO:0000313" key="1">
    <source>
        <dbReference type="EMBL" id="MFC7234444.1"/>
    </source>
</evidence>